<comment type="caution">
    <text evidence="1">The sequence shown here is derived from an EMBL/GenBank/DDBJ whole genome shotgun (WGS) entry which is preliminary data.</text>
</comment>
<evidence type="ECO:0000313" key="1">
    <source>
        <dbReference type="EMBL" id="CAK0790850.1"/>
    </source>
</evidence>
<proteinExistence type="predicted"/>
<gene>
    <name evidence="1" type="ORF">PCOR1329_LOCUS2015</name>
</gene>
<organism evidence="1 2">
    <name type="scientific">Prorocentrum cordatum</name>
    <dbReference type="NCBI Taxonomy" id="2364126"/>
    <lineage>
        <taxon>Eukaryota</taxon>
        <taxon>Sar</taxon>
        <taxon>Alveolata</taxon>
        <taxon>Dinophyceae</taxon>
        <taxon>Prorocentrales</taxon>
        <taxon>Prorocentraceae</taxon>
        <taxon>Prorocentrum</taxon>
    </lineage>
</organism>
<dbReference type="EMBL" id="CAUYUJ010000494">
    <property type="protein sequence ID" value="CAK0790850.1"/>
    <property type="molecule type" value="Genomic_DNA"/>
</dbReference>
<feature type="non-terminal residue" evidence="1">
    <location>
        <position position="1"/>
    </location>
</feature>
<reference evidence="1" key="1">
    <citation type="submission" date="2023-10" db="EMBL/GenBank/DDBJ databases">
        <authorList>
            <person name="Chen Y."/>
            <person name="Shah S."/>
            <person name="Dougan E. K."/>
            <person name="Thang M."/>
            <person name="Chan C."/>
        </authorList>
    </citation>
    <scope>NUCLEOTIDE SEQUENCE [LARGE SCALE GENOMIC DNA]</scope>
</reference>
<dbReference type="Proteomes" id="UP001189429">
    <property type="component" value="Unassembled WGS sequence"/>
</dbReference>
<sequence>AGLAVMTFDDKAAAEAKLSSLGPDEFGEGGGVIFKGGKIVSEKLILKNMLKEDFEDFLQRATEPPAATDGPDDAAKLDAVVSALSQKLDELTGLAPEVGKLAEKYKAKGLDGPEPIYGRPSPALVEFARLFPQYVRLGGCVPPS</sequence>
<accession>A0ABN9PDP2</accession>
<evidence type="ECO:0000313" key="2">
    <source>
        <dbReference type="Proteomes" id="UP001189429"/>
    </source>
</evidence>
<keyword evidence="2" id="KW-1185">Reference proteome</keyword>
<name>A0ABN9PDP2_9DINO</name>
<protein>
    <submittedName>
        <fullName evidence="1">Uncharacterized protein</fullName>
    </submittedName>
</protein>